<comment type="caution">
    <text evidence="2">The sequence shown here is derived from an EMBL/GenBank/DDBJ whole genome shotgun (WGS) entry which is preliminary data.</text>
</comment>
<gene>
    <name evidence="2" type="ORF">PR048_021414</name>
</gene>
<evidence type="ECO:0000256" key="1">
    <source>
        <dbReference type="SAM" id="MobiDB-lite"/>
    </source>
</evidence>
<keyword evidence="3" id="KW-1185">Reference proteome</keyword>
<organism evidence="2 3">
    <name type="scientific">Dryococelus australis</name>
    <dbReference type="NCBI Taxonomy" id="614101"/>
    <lineage>
        <taxon>Eukaryota</taxon>
        <taxon>Metazoa</taxon>
        <taxon>Ecdysozoa</taxon>
        <taxon>Arthropoda</taxon>
        <taxon>Hexapoda</taxon>
        <taxon>Insecta</taxon>
        <taxon>Pterygota</taxon>
        <taxon>Neoptera</taxon>
        <taxon>Polyneoptera</taxon>
        <taxon>Phasmatodea</taxon>
        <taxon>Verophasmatodea</taxon>
        <taxon>Anareolatae</taxon>
        <taxon>Phasmatidae</taxon>
        <taxon>Eurycanthinae</taxon>
        <taxon>Dryococelus</taxon>
    </lineage>
</organism>
<reference evidence="2 3" key="1">
    <citation type="submission" date="2023-02" db="EMBL/GenBank/DDBJ databases">
        <title>LHISI_Scaffold_Assembly.</title>
        <authorList>
            <person name="Stuart O.P."/>
            <person name="Cleave R."/>
            <person name="Magrath M.J.L."/>
            <person name="Mikheyev A.S."/>
        </authorList>
    </citation>
    <scope>NUCLEOTIDE SEQUENCE [LARGE SCALE GENOMIC DNA]</scope>
    <source>
        <strain evidence="2">Daus_M_001</strain>
        <tissue evidence="2">Leg muscle</tissue>
    </source>
</reference>
<proteinExistence type="predicted"/>
<sequence>MPLKISKLRCNPWGGLGNSTTIRVTQVVEEAGGDVICSCEAILMVPMKPKTKTCSPLIKAIRVQSPAGSLWIFACGNRAGRCRWPAGLLVDLSFSPSFNSGAAPCSPQSPSSAPKTSMLTAVQISSLITRCSSGSSSIANVAQSPELPTLIKSWLGGLLLLNSIAGLDHVRRTPSNAERNLVVKLEPSADLICRMFNMLKARTMRTTKGLSWQYATAGLCDVGFVNTVRVSHYNSLLYTLFSFSRDAKQLHVYFHAIMSVANKFQSFVVRGGKTYLYLFTPGRNSEYRQRQIAAAVTSGPDTGSRSATSSFRSKVGDTHAVDSLSYLTTQLDIADAQRKEIKGGGEILLYTGCLADQQDNRAWEAGVPRETLDRRSGRRGAIATAPPLPQCNNVGETEDPRENAPASGIVLHDSHVRKSRNGPSGDWTQFAKGEKKKGGDPRTHGQTADRRLEPRSSRRRVQGLSPCATSLGVNVELIQLPMQHCTRLYNHTPPPNPQPLTTHKHPANHHAPLPRHPPGATVAKLLARSPLTKANRIQSPAGSPDFRKWESCRAMPLVGGSSRRSPVFLSFRCRSIFTSITRIGSQDLAVKSRPSIFTHFTHSPPSPHHHRPHLTTPSSSSQRPHIAHSTSLHSSNSLLTAYLPSGWSGTGRQPACSPLCSQKHADMTHRVAARASSTAAF</sequence>
<accession>A0ABQ9GY46</accession>
<dbReference type="Proteomes" id="UP001159363">
    <property type="component" value="Chromosome 7"/>
</dbReference>
<dbReference type="EMBL" id="JARBHB010000008">
    <property type="protein sequence ID" value="KAJ8876962.1"/>
    <property type="molecule type" value="Genomic_DNA"/>
</dbReference>
<protein>
    <submittedName>
        <fullName evidence="2">Uncharacterized protein</fullName>
    </submittedName>
</protein>
<feature type="compositionally biased region" description="Basic and acidic residues" evidence="1">
    <location>
        <begin position="432"/>
        <end position="456"/>
    </location>
</feature>
<feature type="region of interest" description="Disordered" evidence="1">
    <location>
        <begin position="368"/>
        <end position="465"/>
    </location>
</feature>
<feature type="region of interest" description="Disordered" evidence="1">
    <location>
        <begin position="600"/>
        <end position="632"/>
    </location>
</feature>
<evidence type="ECO:0000313" key="3">
    <source>
        <dbReference type="Proteomes" id="UP001159363"/>
    </source>
</evidence>
<name>A0ABQ9GY46_9NEOP</name>
<evidence type="ECO:0000313" key="2">
    <source>
        <dbReference type="EMBL" id="KAJ8876962.1"/>
    </source>
</evidence>